<feature type="signal peptide" evidence="1">
    <location>
        <begin position="1"/>
        <end position="21"/>
    </location>
</feature>
<proteinExistence type="predicted"/>
<keyword evidence="3" id="KW-1185">Reference proteome</keyword>
<accession>A0A2S0P6D5</accession>
<dbReference type="Proteomes" id="UP000244173">
    <property type="component" value="Chromosome"/>
</dbReference>
<evidence type="ECO:0000313" key="2">
    <source>
        <dbReference type="EMBL" id="AVY92649.1"/>
    </source>
</evidence>
<organism evidence="2 3">
    <name type="scientific">Microvirgula aerodenitrificans</name>
    <dbReference type="NCBI Taxonomy" id="57480"/>
    <lineage>
        <taxon>Bacteria</taxon>
        <taxon>Pseudomonadati</taxon>
        <taxon>Pseudomonadota</taxon>
        <taxon>Betaproteobacteria</taxon>
        <taxon>Neisseriales</taxon>
        <taxon>Aquaspirillaceae</taxon>
        <taxon>Microvirgula</taxon>
    </lineage>
</organism>
<dbReference type="STRING" id="1122240.GCA_000620105_02866"/>
<dbReference type="AlphaFoldDB" id="A0A2S0P6D5"/>
<sequence>MRSTRITLLATVLALASQACAGAPADAETRTFTVHRQIAHGDEANIMELTVPYQLGRTVEKTGDVCWQSVTRQTGEEKHARTLVDADRRVSVEEVWPVLAITKTVVACGENGL</sequence>
<evidence type="ECO:0000313" key="3">
    <source>
        <dbReference type="Proteomes" id="UP000244173"/>
    </source>
</evidence>
<reference evidence="2 3" key="1">
    <citation type="submission" date="2018-04" db="EMBL/GenBank/DDBJ databases">
        <title>Denitrifier Microvirgula.</title>
        <authorList>
            <person name="Anderson E."/>
            <person name="Jang J."/>
            <person name="Ishii S."/>
        </authorList>
    </citation>
    <scope>NUCLEOTIDE SEQUENCE [LARGE SCALE GENOMIC DNA]</scope>
    <source>
        <strain evidence="2 3">BE2.4</strain>
    </source>
</reference>
<evidence type="ECO:0008006" key="4">
    <source>
        <dbReference type="Google" id="ProtNLM"/>
    </source>
</evidence>
<dbReference type="KEGG" id="maer:DAI18_00255"/>
<evidence type="ECO:0000256" key="1">
    <source>
        <dbReference type="SAM" id="SignalP"/>
    </source>
</evidence>
<keyword evidence="1" id="KW-0732">Signal</keyword>
<dbReference type="PROSITE" id="PS51257">
    <property type="entry name" value="PROKAR_LIPOPROTEIN"/>
    <property type="match status" value="1"/>
</dbReference>
<name>A0A2S0P6D5_9NEIS</name>
<gene>
    <name evidence="2" type="ORF">DAI18_00255</name>
</gene>
<dbReference type="EMBL" id="CP028519">
    <property type="protein sequence ID" value="AVY92649.1"/>
    <property type="molecule type" value="Genomic_DNA"/>
</dbReference>
<feature type="chain" id="PRO_5015397351" description="Lipoprotein" evidence="1">
    <location>
        <begin position="22"/>
        <end position="113"/>
    </location>
</feature>
<protein>
    <recommendedName>
        <fullName evidence="4">Lipoprotein</fullName>
    </recommendedName>
</protein>